<protein>
    <submittedName>
        <fullName evidence="1">Uncharacterized protein</fullName>
    </submittedName>
</protein>
<dbReference type="EMBL" id="QHCS01000006">
    <property type="protein sequence ID" value="RHX84187.1"/>
    <property type="molecule type" value="Genomic_DNA"/>
</dbReference>
<organism evidence="1 2">
    <name type="scientific">Leptospira stimsonii</name>
    <dbReference type="NCBI Taxonomy" id="2202203"/>
    <lineage>
        <taxon>Bacteria</taxon>
        <taxon>Pseudomonadati</taxon>
        <taxon>Spirochaetota</taxon>
        <taxon>Spirochaetia</taxon>
        <taxon>Leptospirales</taxon>
        <taxon>Leptospiraceae</taxon>
        <taxon>Leptospira</taxon>
    </lineage>
</organism>
<proteinExistence type="predicted"/>
<accession>A0A8B3CNC6</accession>
<evidence type="ECO:0000313" key="2">
    <source>
        <dbReference type="Proteomes" id="UP000266669"/>
    </source>
</evidence>
<comment type="caution">
    <text evidence="1">The sequence shown here is derived from an EMBL/GenBank/DDBJ whole genome shotgun (WGS) entry which is preliminary data.</text>
</comment>
<reference evidence="2" key="1">
    <citation type="submission" date="2018-05" db="EMBL/GenBank/DDBJ databases">
        <title>Leptospira yasudae sp. nov. and Leptospira stimsonii sp. nov., two pathogenic species of the genus Leptospira isolated from environmental sources.</title>
        <authorList>
            <person name="Casanovas-Massana A."/>
            <person name="Hamond C."/>
            <person name="Santos L.A."/>
            <person name="Hacker K.P."/>
            <person name="Balassiano I."/>
            <person name="Medeiros M.A."/>
            <person name="Reis M.G."/>
            <person name="Ko A.I."/>
            <person name="Wunder E.A."/>
        </authorList>
    </citation>
    <scope>NUCLEOTIDE SEQUENCE [LARGE SCALE GENOMIC DNA]</scope>
    <source>
        <strain evidence="2">AMB6-RJ</strain>
    </source>
</reference>
<gene>
    <name evidence="1" type="ORF">DLM78_19120</name>
</gene>
<name>A0A8B3CNC6_9LEPT</name>
<dbReference type="Proteomes" id="UP000266669">
    <property type="component" value="Unassembled WGS sequence"/>
</dbReference>
<evidence type="ECO:0000313" key="1">
    <source>
        <dbReference type="EMBL" id="RHX84187.1"/>
    </source>
</evidence>
<sequence length="62" mass="7391">MVARIWKDRKDRDFSRSFVGDTMNFLSNSYGNESNQRFQIFPISQEFLFVREFRVAGLMGFT</sequence>
<dbReference type="AlphaFoldDB" id="A0A8B3CNC6"/>